<accession>A0ABW4Z6E8</accession>
<dbReference type="PRINTS" id="PR00081">
    <property type="entry name" value="GDHRDH"/>
</dbReference>
<dbReference type="PRINTS" id="PR00080">
    <property type="entry name" value="SDRFAMILY"/>
</dbReference>
<sequence length="238" mass="25258">MAQLEGKTVVITGASSGIGAAISAQCLDAGAQVIGLCRRSDTLDSRVRGISCDLRDQASIDDAMAQIESASARVDVWVNNAGVAKLSKITDGALEDWDTMWSVNVRALAYCSQAALKFLSPESGQIINVSSMSGHRVPPTGGFYAPTKFAVRGITDALRSELRAAGSRIRVASVSPGFVDTPLLDEYFQGREEQLAEAKASMQMLGAEDVANCVLHIINSPMHVDIGDIQLRSSDQKA</sequence>
<evidence type="ECO:0000256" key="1">
    <source>
        <dbReference type="ARBA" id="ARBA00006484"/>
    </source>
</evidence>
<dbReference type="EMBL" id="JBHUJB010000009">
    <property type="protein sequence ID" value="MFD2157545.1"/>
    <property type="molecule type" value="Genomic_DNA"/>
</dbReference>
<comment type="caution">
    <text evidence="4">The sequence shown here is derived from an EMBL/GenBank/DDBJ whole genome shotgun (WGS) entry which is preliminary data.</text>
</comment>
<keyword evidence="2 4" id="KW-0560">Oxidoreductase</keyword>
<dbReference type="EC" id="1.-.-.-" evidence="4"/>
<dbReference type="SUPFAM" id="SSF51735">
    <property type="entry name" value="NAD(P)-binding Rossmann-fold domains"/>
    <property type="match status" value="1"/>
</dbReference>
<dbReference type="PANTHER" id="PTHR43115:SF4">
    <property type="entry name" value="DEHYDROGENASE_REDUCTASE SDR FAMILY MEMBER 11"/>
    <property type="match status" value="1"/>
</dbReference>
<organism evidence="4 5">
    <name type="scientific">Rubritalea tangerina</name>
    <dbReference type="NCBI Taxonomy" id="430798"/>
    <lineage>
        <taxon>Bacteria</taxon>
        <taxon>Pseudomonadati</taxon>
        <taxon>Verrucomicrobiota</taxon>
        <taxon>Verrucomicrobiia</taxon>
        <taxon>Verrucomicrobiales</taxon>
        <taxon>Rubritaleaceae</taxon>
        <taxon>Rubritalea</taxon>
    </lineage>
</organism>
<dbReference type="InterPro" id="IPR002347">
    <property type="entry name" value="SDR_fam"/>
</dbReference>
<evidence type="ECO:0000256" key="3">
    <source>
        <dbReference type="RuleBase" id="RU000363"/>
    </source>
</evidence>
<protein>
    <submittedName>
        <fullName evidence="4">SDR family oxidoreductase</fullName>
        <ecNumber evidence="4">1.-.-.-</ecNumber>
    </submittedName>
</protein>
<dbReference type="Proteomes" id="UP001597389">
    <property type="component" value="Unassembled WGS sequence"/>
</dbReference>
<gene>
    <name evidence="4" type="ORF">ACFSW8_01390</name>
</gene>
<reference evidence="5" key="1">
    <citation type="journal article" date="2019" name="Int. J. Syst. Evol. Microbiol.">
        <title>The Global Catalogue of Microorganisms (GCM) 10K type strain sequencing project: providing services to taxonomists for standard genome sequencing and annotation.</title>
        <authorList>
            <consortium name="The Broad Institute Genomics Platform"/>
            <consortium name="The Broad Institute Genome Sequencing Center for Infectious Disease"/>
            <person name="Wu L."/>
            <person name="Ma J."/>
        </authorList>
    </citation>
    <scope>NUCLEOTIDE SEQUENCE [LARGE SCALE GENOMIC DNA]</scope>
    <source>
        <strain evidence="5">CCUG 57942</strain>
    </source>
</reference>
<dbReference type="InterPro" id="IPR036291">
    <property type="entry name" value="NAD(P)-bd_dom_sf"/>
</dbReference>
<evidence type="ECO:0000256" key="2">
    <source>
        <dbReference type="ARBA" id="ARBA00023002"/>
    </source>
</evidence>
<dbReference type="PANTHER" id="PTHR43115">
    <property type="entry name" value="DEHYDROGENASE/REDUCTASE SDR FAMILY MEMBER 11"/>
    <property type="match status" value="1"/>
</dbReference>
<comment type="similarity">
    <text evidence="1 3">Belongs to the short-chain dehydrogenases/reductases (SDR) family.</text>
</comment>
<dbReference type="RefSeq" id="WP_377177256.1">
    <property type="nucleotide sequence ID" value="NZ_JBHUJB010000009.1"/>
</dbReference>
<dbReference type="GO" id="GO:0016491">
    <property type="term" value="F:oxidoreductase activity"/>
    <property type="evidence" value="ECO:0007669"/>
    <property type="project" value="UniProtKB-KW"/>
</dbReference>
<name>A0ABW4Z6E8_9BACT</name>
<dbReference type="Pfam" id="PF00106">
    <property type="entry name" value="adh_short"/>
    <property type="match status" value="1"/>
</dbReference>
<dbReference type="Gene3D" id="3.40.50.720">
    <property type="entry name" value="NAD(P)-binding Rossmann-like Domain"/>
    <property type="match status" value="1"/>
</dbReference>
<evidence type="ECO:0000313" key="4">
    <source>
        <dbReference type="EMBL" id="MFD2157545.1"/>
    </source>
</evidence>
<keyword evidence="5" id="KW-1185">Reference proteome</keyword>
<evidence type="ECO:0000313" key="5">
    <source>
        <dbReference type="Proteomes" id="UP001597389"/>
    </source>
</evidence>
<proteinExistence type="inferred from homology"/>